<dbReference type="KEGG" id="prf:PeribacterA2_1006"/>
<dbReference type="Proteomes" id="UP000069135">
    <property type="component" value="Chromosome"/>
</dbReference>
<accession>A0A0S1SKV5</accession>
<evidence type="ECO:0000313" key="3">
    <source>
        <dbReference type="Proteomes" id="UP000069135"/>
    </source>
</evidence>
<keyword evidence="1" id="KW-0732">Signal</keyword>
<accession>A0A0S1SLZ4</accession>
<organism evidence="2 3">
    <name type="scientific">Candidatus Peribacter riflensis</name>
    <dbReference type="NCBI Taxonomy" id="1735162"/>
    <lineage>
        <taxon>Bacteria</taxon>
        <taxon>Candidatus Peregrinibacteriota</taxon>
        <taxon>Candidatus Peribacteria</taxon>
        <taxon>Candidatus Peribacterales</taxon>
        <taxon>Candidatus Peribacteraceae</taxon>
        <taxon>Candidatus Peribacter</taxon>
    </lineage>
</organism>
<reference evidence="3" key="1">
    <citation type="submission" date="2015-10" db="EMBL/GenBank/DDBJ databases">
        <title>Analysis of five complete genome sequences for members of the class Peribacteria in the recently recognized Peregrinibacteria bacterial phylum.</title>
        <authorList>
            <person name="Anantharaman K."/>
            <person name="Brown C.T."/>
            <person name="Burstein D."/>
            <person name="Castelle C.J."/>
            <person name="Probst A.J."/>
            <person name="Thomas B.C."/>
            <person name="Williams K.H."/>
            <person name="Banfield J.F."/>
        </authorList>
    </citation>
    <scope>NUCLEOTIDE SEQUENCE [LARGE SCALE GENOMIC DNA]</scope>
</reference>
<dbReference type="STRING" id="1735162.PeribacterB2_1008"/>
<dbReference type="EMBL" id="CP013065">
    <property type="protein sequence ID" value="ALM13671.1"/>
    <property type="molecule type" value="Genomic_DNA"/>
</dbReference>
<proteinExistence type="predicted"/>
<accession>A0A0S1SWC2</accession>
<evidence type="ECO:0000256" key="1">
    <source>
        <dbReference type="SAM" id="SignalP"/>
    </source>
</evidence>
<accession>A0A0S1SJD5</accession>
<gene>
    <name evidence="2" type="ORF">PeribacterD1_1006</name>
</gene>
<evidence type="ECO:0000313" key="2">
    <source>
        <dbReference type="EMBL" id="ALM13671.1"/>
    </source>
</evidence>
<protein>
    <submittedName>
        <fullName evidence="2">Uncharacterized protein</fullName>
    </submittedName>
</protein>
<reference evidence="2 3" key="2">
    <citation type="journal article" date="2016" name="PeerJ">
        <title>Analysis of five complete genome sequences for members of the class Peribacteria in the recently recognized Peregrinibacteria bacterial phylum.</title>
        <authorList>
            <person name="Anantharaman K."/>
            <person name="Brown C.T."/>
            <person name="Burstein D."/>
            <person name="Castelle C.J."/>
            <person name="Probst A.J."/>
            <person name="Thomas B.C."/>
            <person name="Williams K.H."/>
            <person name="Banfield J.F."/>
        </authorList>
    </citation>
    <scope>NUCLEOTIDE SEQUENCE [LARGE SCALE GENOMIC DNA]</scope>
    <source>
        <strain evidence="2">RIFOXYD1_FULL_PER-ii_59_16</strain>
    </source>
</reference>
<feature type="signal peptide" evidence="1">
    <location>
        <begin position="1"/>
        <end position="22"/>
    </location>
</feature>
<feature type="chain" id="PRO_5009797902" evidence="1">
    <location>
        <begin position="23"/>
        <end position="520"/>
    </location>
</feature>
<name>A0A0S1SWC2_9BACT</name>
<dbReference type="AlphaFoldDB" id="A0A0S1SWC2"/>
<accession>A0A0S1STL6</accession>
<sequence>MRRLATFTFGLLLFASALPTEAAGDQYADLEPVSPYVRRVVRRVQAGMSAPAGAGTTSDTVLRLFWLDKITGTILGLIDTDLRIVEHEQDLRENTPCLRLDTLILEGWMERARQKKNDAIQSGQVGEAARLISMQRYLNNRYRALLQGVRDPTYVDGEEGNFYSFDPPPYWCCPAEAENDQQVASCKQVTDEDGTECRRERGSLFKRHYACVQAGCSDGGGGGGEDEGEPCPFSSDYLPPTGVGYGCDLSVLESRGSAVEGIGKEIEGLQTLMRDRDTFISSMEGAKEMVLRLEARLGGGVSDLSNFGAGASNRRTHQVFNGCLTENQELPAGIAFWERRGPFSFASNEKVLMPKLAELWYSWGLQRRPPTYLRNANEIPEGTPEREQAEAIEGGGLIWLLGARNDVQEYLRVVSLHQAEVESTQIAKTTDASQRTLQNLSALRTEVQKMALTVKSSDRGLRKFVKNYAAFLRTSCIFRPCTKQLERVLKIIFEDECFPYINGAALDENVAERCKNAAGL</sequence>